<evidence type="ECO:0000256" key="1">
    <source>
        <dbReference type="SAM" id="Phobius"/>
    </source>
</evidence>
<gene>
    <name evidence="2" type="ORF">COY32_03485</name>
</gene>
<organism evidence="2 3">
    <name type="scientific">candidate division WWE3 bacterium CG_4_10_14_0_2_um_filter_41_14</name>
    <dbReference type="NCBI Taxonomy" id="1975072"/>
    <lineage>
        <taxon>Bacteria</taxon>
        <taxon>Katanobacteria</taxon>
    </lineage>
</organism>
<accession>A0A2M7TJH5</accession>
<keyword evidence="1" id="KW-0472">Membrane</keyword>
<evidence type="ECO:0000313" key="2">
    <source>
        <dbReference type="EMBL" id="PIZ46328.1"/>
    </source>
</evidence>
<protein>
    <submittedName>
        <fullName evidence="2">Uncharacterized protein</fullName>
    </submittedName>
</protein>
<dbReference type="EMBL" id="PFNL01000103">
    <property type="protein sequence ID" value="PIZ46328.1"/>
    <property type="molecule type" value="Genomic_DNA"/>
</dbReference>
<sequence length="92" mass="10614">MLLRVTGFVSIISPVWGFLTVLLGRVVLTESSDVVCRFVHVSGWRDDKFGKRLLFRHKDELLFECVEIQQQNLRAAIEKQPQRCLNSGEIKI</sequence>
<evidence type="ECO:0000313" key="3">
    <source>
        <dbReference type="Proteomes" id="UP000228920"/>
    </source>
</evidence>
<keyword evidence="1" id="KW-1133">Transmembrane helix</keyword>
<dbReference type="AlphaFoldDB" id="A0A2M7TJH5"/>
<comment type="caution">
    <text evidence="2">The sequence shown here is derived from an EMBL/GenBank/DDBJ whole genome shotgun (WGS) entry which is preliminary data.</text>
</comment>
<dbReference type="Proteomes" id="UP000228920">
    <property type="component" value="Unassembled WGS sequence"/>
</dbReference>
<reference evidence="3" key="1">
    <citation type="submission" date="2017-09" db="EMBL/GenBank/DDBJ databases">
        <title>Depth-based differentiation of microbial function through sediment-hosted aquifers and enrichment of novel symbionts in the deep terrestrial subsurface.</title>
        <authorList>
            <person name="Probst A.J."/>
            <person name="Ladd B."/>
            <person name="Jarett J.K."/>
            <person name="Geller-Mcgrath D.E."/>
            <person name="Sieber C.M.K."/>
            <person name="Emerson J.B."/>
            <person name="Anantharaman K."/>
            <person name="Thomas B.C."/>
            <person name="Malmstrom R."/>
            <person name="Stieglmeier M."/>
            <person name="Klingl A."/>
            <person name="Woyke T."/>
            <person name="Ryan C.M."/>
            <person name="Banfield J.F."/>
        </authorList>
    </citation>
    <scope>NUCLEOTIDE SEQUENCE [LARGE SCALE GENOMIC DNA]</scope>
</reference>
<keyword evidence="1" id="KW-0812">Transmembrane</keyword>
<feature type="transmembrane region" description="Helical" evidence="1">
    <location>
        <begin position="6"/>
        <end position="28"/>
    </location>
</feature>
<proteinExistence type="predicted"/>
<name>A0A2M7TJH5_UNCKA</name>